<dbReference type="InterPro" id="IPR051599">
    <property type="entry name" value="Cell_Envelope_Assoc"/>
</dbReference>
<dbReference type="Gene3D" id="3.40.50.620">
    <property type="entry name" value="HUPs"/>
    <property type="match status" value="1"/>
</dbReference>
<accession>A0A0B5DBC4</accession>
<sequence length="275" mass="28617">MRIDVPRALLGALLLALLTPTPAQAVSSSLSSVSAARITVDVPGFGVYALHPDLVGRGLSPAPQEDLLAAAVFSADYEDNAAARDAALAALDPGRHAQVSWALAALHSPVAAPDTLPPTAPIIVLGERLNDDGSMRDNLLHRLRAARELADARPLATVVVTGGPTGPGGTEAHAMRDWLLANGLTNPLLVEDESRSTVDSACLTHRLLPAAEAVIVVTSENHLPRAVVDFTLAFGPQVAGVGSPNDPPTAMPGKLWTYRDAVQWFLAPGTCLRAA</sequence>
<dbReference type="InterPro" id="IPR014729">
    <property type="entry name" value="Rossmann-like_a/b/a_fold"/>
</dbReference>
<feature type="chain" id="PRO_5002101268" description="DUF218 domain-containing protein" evidence="1">
    <location>
        <begin position="26"/>
        <end position="275"/>
    </location>
</feature>
<gene>
    <name evidence="3" type="ORF">B842_06050</name>
</gene>
<dbReference type="PANTHER" id="PTHR30336">
    <property type="entry name" value="INNER MEMBRANE PROTEIN, PROBABLE PERMEASE"/>
    <property type="match status" value="1"/>
</dbReference>
<evidence type="ECO:0000313" key="3">
    <source>
        <dbReference type="EMBL" id="AJE33059.1"/>
    </source>
</evidence>
<name>A0A0B5DBC4_9CORY</name>
<dbReference type="EMBL" id="CP005286">
    <property type="protein sequence ID" value="AJE33059.1"/>
    <property type="molecule type" value="Genomic_DNA"/>
</dbReference>
<dbReference type="GO" id="GO:0005886">
    <property type="term" value="C:plasma membrane"/>
    <property type="evidence" value="ECO:0007669"/>
    <property type="project" value="TreeGrafter"/>
</dbReference>
<evidence type="ECO:0000259" key="2">
    <source>
        <dbReference type="Pfam" id="PF02698"/>
    </source>
</evidence>
<proteinExistence type="predicted"/>
<dbReference type="HOGENOM" id="CLU_958829_0_0_11"/>
<evidence type="ECO:0000313" key="4">
    <source>
        <dbReference type="Proteomes" id="UP000031524"/>
    </source>
</evidence>
<feature type="domain" description="DUF218" evidence="2">
    <location>
        <begin position="122"/>
        <end position="233"/>
    </location>
</feature>
<keyword evidence="1" id="KW-0732">Signal</keyword>
<keyword evidence="4" id="KW-1185">Reference proteome</keyword>
<dbReference type="AlphaFoldDB" id="A0A0B5DBC4"/>
<dbReference type="Proteomes" id="UP000031524">
    <property type="component" value="Chromosome"/>
</dbReference>
<dbReference type="Pfam" id="PF02698">
    <property type="entry name" value="DUF218"/>
    <property type="match status" value="1"/>
</dbReference>
<dbReference type="PANTHER" id="PTHR30336:SF20">
    <property type="entry name" value="DUF218 DOMAIN-CONTAINING PROTEIN"/>
    <property type="match status" value="1"/>
</dbReference>
<dbReference type="InterPro" id="IPR003848">
    <property type="entry name" value="DUF218"/>
</dbReference>
<dbReference type="OrthoDB" id="3289889at2"/>
<dbReference type="KEGG" id="chm:B842_06050"/>
<dbReference type="RefSeq" id="WP_052437786.1">
    <property type="nucleotide sequence ID" value="NZ_BCSU01000002.1"/>
</dbReference>
<organism evidence="3 4">
    <name type="scientific">Corynebacterium humireducens NBRC 106098 = DSM 45392</name>
    <dbReference type="NCBI Taxonomy" id="1223515"/>
    <lineage>
        <taxon>Bacteria</taxon>
        <taxon>Bacillati</taxon>
        <taxon>Actinomycetota</taxon>
        <taxon>Actinomycetes</taxon>
        <taxon>Mycobacteriales</taxon>
        <taxon>Corynebacteriaceae</taxon>
        <taxon>Corynebacterium</taxon>
    </lineage>
</organism>
<reference evidence="3 4" key="1">
    <citation type="submission" date="2013-04" db="EMBL/GenBank/DDBJ databases">
        <title>Complete genome sequence of Corynebacterium humireducens DSM 45392(T), isolated from a wastewater-fed microbial fuel cell.</title>
        <authorList>
            <person name="Ruckert C."/>
            <person name="Albersmeier A."/>
            <person name="Kalinowski J."/>
        </authorList>
    </citation>
    <scope>NUCLEOTIDE SEQUENCE [LARGE SCALE GENOMIC DNA]</scope>
    <source>
        <strain evidence="4">MFC-5</strain>
    </source>
</reference>
<protein>
    <recommendedName>
        <fullName evidence="2">DUF218 domain-containing protein</fullName>
    </recommendedName>
</protein>
<evidence type="ECO:0000256" key="1">
    <source>
        <dbReference type="SAM" id="SignalP"/>
    </source>
</evidence>
<feature type="signal peptide" evidence="1">
    <location>
        <begin position="1"/>
        <end position="25"/>
    </location>
</feature>
<dbReference type="STRING" id="1223515.B842_06050"/>
<dbReference type="CDD" id="cd06259">
    <property type="entry name" value="YdcF-like"/>
    <property type="match status" value="1"/>
</dbReference>